<accession>A0A1G6QSU4</accession>
<keyword evidence="1" id="KW-0812">Transmembrane</keyword>
<dbReference type="RefSeq" id="WP_176929099.1">
    <property type="nucleotide sequence ID" value="NZ_FMYQ01000012.1"/>
</dbReference>
<feature type="transmembrane region" description="Helical" evidence="1">
    <location>
        <begin position="12"/>
        <end position="32"/>
    </location>
</feature>
<sequence>MMNNNSPLESLAAFAITFAVGVLSTVALGKYIEKVRRDALNDAARMN</sequence>
<dbReference type="Proteomes" id="UP000198908">
    <property type="component" value="Unassembled WGS sequence"/>
</dbReference>
<keyword evidence="3" id="KW-1185">Reference proteome</keyword>
<reference evidence="3" key="1">
    <citation type="submission" date="2016-09" db="EMBL/GenBank/DDBJ databases">
        <authorList>
            <person name="Varghese N."/>
            <person name="Submissions S."/>
        </authorList>
    </citation>
    <scope>NUCLEOTIDE SEQUENCE [LARGE SCALE GENOMIC DNA]</scope>
    <source>
        <strain evidence="3">TNe-862</strain>
    </source>
</reference>
<keyword evidence="1" id="KW-1133">Transmembrane helix</keyword>
<protein>
    <submittedName>
        <fullName evidence="2">Uncharacterized protein</fullName>
    </submittedName>
</protein>
<dbReference type="EMBL" id="FMYQ01000012">
    <property type="protein sequence ID" value="SDC94767.1"/>
    <property type="molecule type" value="Genomic_DNA"/>
</dbReference>
<dbReference type="AlphaFoldDB" id="A0A1G6QSU4"/>
<name>A0A1G6QSU4_9BURK</name>
<evidence type="ECO:0000313" key="2">
    <source>
        <dbReference type="EMBL" id="SDC94767.1"/>
    </source>
</evidence>
<gene>
    <name evidence="2" type="ORF">SAMN05421548_11275</name>
</gene>
<keyword evidence="1" id="KW-0472">Membrane</keyword>
<organism evidence="2 3">
    <name type="scientific">Paraburkholderia lycopersici</name>
    <dbReference type="NCBI Taxonomy" id="416944"/>
    <lineage>
        <taxon>Bacteria</taxon>
        <taxon>Pseudomonadati</taxon>
        <taxon>Pseudomonadota</taxon>
        <taxon>Betaproteobacteria</taxon>
        <taxon>Burkholderiales</taxon>
        <taxon>Burkholderiaceae</taxon>
        <taxon>Paraburkholderia</taxon>
    </lineage>
</organism>
<proteinExistence type="predicted"/>
<evidence type="ECO:0000256" key="1">
    <source>
        <dbReference type="SAM" id="Phobius"/>
    </source>
</evidence>
<evidence type="ECO:0000313" key="3">
    <source>
        <dbReference type="Proteomes" id="UP000198908"/>
    </source>
</evidence>